<comment type="caution">
    <text evidence="2">The sequence shown here is derived from an EMBL/GenBank/DDBJ whole genome shotgun (WGS) entry which is preliminary data.</text>
</comment>
<name>A0AAN9XY51_9HEMI</name>
<organism evidence="2 3">
    <name type="scientific">Parthenolecanium corni</name>
    <dbReference type="NCBI Taxonomy" id="536013"/>
    <lineage>
        <taxon>Eukaryota</taxon>
        <taxon>Metazoa</taxon>
        <taxon>Ecdysozoa</taxon>
        <taxon>Arthropoda</taxon>
        <taxon>Hexapoda</taxon>
        <taxon>Insecta</taxon>
        <taxon>Pterygota</taxon>
        <taxon>Neoptera</taxon>
        <taxon>Paraneoptera</taxon>
        <taxon>Hemiptera</taxon>
        <taxon>Sternorrhyncha</taxon>
        <taxon>Coccoidea</taxon>
        <taxon>Coccidae</taxon>
        <taxon>Parthenolecanium</taxon>
    </lineage>
</organism>
<dbReference type="EMBL" id="JBBCAQ010000041">
    <property type="protein sequence ID" value="KAK7571158.1"/>
    <property type="molecule type" value="Genomic_DNA"/>
</dbReference>
<evidence type="ECO:0008006" key="4">
    <source>
        <dbReference type="Google" id="ProtNLM"/>
    </source>
</evidence>
<proteinExistence type="predicted"/>
<protein>
    <recommendedName>
        <fullName evidence="4">Secreted protein</fullName>
    </recommendedName>
</protein>
<evidence type="ECO:0000313" key="2">
    <source>
        <dbReference type="EMBL" id="KAK7571158.1"/>
    </source>
</evidence>
<gene>
    <name evidence="2" type="ORF">V9T40_014762</name>
</gene>
<dbReference type="Proteomes" id="UP001367676">
    <property type="component" value="Unassembled WGS sequence"/>
</dbReference>
<reference evidence="2 3" key="1">
    <citation type="submission" date="2024-03" db="EMBL/GenBank/DDBJ databases">
        <title>Adaptation during the transition from Ophiocordyceps entomopathogen to insect associate is accompanied by gene loss and intensified selection.</title>
        <authorList>
            <person name="Ward C.M."/>
            <person name="Onetto C.A."/>
            <person name="Borneman A.R."/>
        </authorList>
    </citation>
    <scope>NUCLEOTIDE SEQUENCE [LARGE SCALE GENOMIC DNA]</scope>
    <source>
        <strain evidence="2">AWRI1</strain>
        <tissue evidence="2">Single Adult Female</tissue>
    </source>
</reference>
<evidence type="ECO:0000256" key="1">
    <source>
        <dbReference type="SAM" id="SignalP"/>
    </source>
</evidence>
<evidence type="ECO:0000313" key="3">
    <source>
        <dbReference type="Proteomes" id="UP001367676"/>
    </source>
</evidence>
<keyword evidence="1" id="KW-0732">Signal</keyword>
<sequence length="131" mass="14459">MTRATFVLFLSLYSFLSAARPVPHSLVIVSRFSPCVSSPSPPAVCSTRLPPPFGVRPTHPSASTCTHVTLPSNKFVYTRIWSYIRHLRSNRASDGGGSGNNGNRAVRRLSSDTGALLELLEYTEEKWRIPK</sequence>
<accession>A0AAN9XY51</accession>
<feature type="chain" id="PRO_5042844933" description="Secreted protein" evidence="1">
    <location>
        <begin position="19"/>
        <end position="131"/>
    </location>
</feature>
<dbReference type="AlphaFoldDB" id="A0AAN9XY51"/>
<keyword evidence="3" id="KW-1185">Reference proteome</keyword>
<feature type="signal peptide" evidence="1">
    <location>
        <begin position="1"/>
        <end position="18"/>
    </location>
</feature>